<name>A0A377TFT5_9GAMM</name>
<keyword evidence="1" id="KW-1133">Transmembrane helix</keyword>
<evidence type="ECO:0000313" key="2">
    <source>
        <dbReference type="EMBL" id="STS10578.1"/>
    </source>
</evidence>
<protein>
    <submittedName>
        <fullName evidence="2">Uncharacterized protein</fullName>
    </submittedName>
</protein>
<feature type="transmembrane region" description="Helical" evidence="1">
    <location>
        <begin position="6"/>
        <end position="23"/>
    </location>
</feature>
<dbReference type="AlphaFoldDB" id="A0A377TFT5"/>
<keyword evidence="1" id="KW-0812">Transmembrane</keyword>
<proteinExistence type="predicted"/>
<organism evidence="2 3">
    <name type="scientific">Ewingella americana</name>
    <dbReference type="NCBI Taxonomy" id="41202"/>
    <lineage>
        <taxon>Bacteria</taxon>
        <taxon>Pseudomonadati</taxon>
        <taxon>Pseudomonadota</taxon>
        <taxon>Gammaproteobacteria</taxon>
        <taxon>Enterobacterales</taxon>
        <taxon>Yersiniaceae</taxon>
        <taxon>Ewingella</taxon>
    </lineage>
</organism>
<feature type="transmembrane region" description="Helical" evidence="1">
    <location>
        <begin position="35"/>
        <end position="53"/>
    </location>
</feature>
<dbReference type="Proteomes" id="UP000254304">
    <property type="component" value="Unassembled WGS sequence"/>
</dbReference>
<evidence type="ECO:0000256" key="1">
    <source>
        <dbReference type="SAM" id="Phobius"/>
    </source>
</evidence>
<evidence type="ECO:0000313" key="3">
    <source>
        <dbReference type="Proteomes" id="UP000254304"/>
    </source>
</evidence>
<sequence>MASIHVAIMALWLLFAGQMLIRSAAKISTRKLKKVIDICGGTLLLIFTIWPYLAG</sequence>
<keyword evidence="1" id="KW-0472">Membrane</keyword>
<gene>
    <name evidence="2" type="ORF">NCTC12157_05177</name>
</gene>
<reference evidence="2 3" key="1">
    <citation type="submission" date="2018-06" db="EMBL/GenBank/DDBJ databases">
        <authorList>
            <consortium name="Pathogen Informatics"/>
            <person name="Doyle S."/>
        </authorList>
    </citation>
    <scope>NUCLEOTIDE SEQUENCE [LARGE SCALE GENOMIC DNA]</scope>
    <source>
        <strain evidence="2 3">NCTC12157</strain>
    </source>
</reference>
<dbReference type="EMBL" id="UGGO01000002">
    <property type="protein sequence ID" value="STS10578.1"/>
    <property type="molecule type" value="Genomic_DNA"/>
</dbReference>
<accession>A0A377TFT5</accession>